<name>A0ABU3SS62_9ALTE</name>
<sequence length="118" mass="13334">MTNPIHTCIQPQPSEVTAQLERINNSVALGRSKVNRKLVSYLVDYYLSSIENGQIASAPKEIEIATNALGKGHDFNPAEDASIRVYISNLRKKLELYYQNEGQDEAFQITIPPVWIWT</sequence>
<dbReference type="Proteomes" id="UP001247805">
    <property type="component" value="Unassembled WGS sequence"/>
</dbReference>
<accession>A0ABU3SS62</accession>
<dbReference type="RefSeq" id="WP_316024560.1">
    <property type="nucleotide sequence ID" value="NZ_JAWDIO010000002.1"/>
</dbReference>
<reference evidence="1 2" key="1">
    <citation type="submission" date="2023-10" db="EMBL/GenBank/DDBJ databases">
        <title>Glaciecola aquimarina strain GGW-M5 nov., isolated from a coastal seawater.</title>
        <authorList>
            <person name="Bayburt H."/>
            <person name="Kim J.M."/>
            <person name="Choi B.J."/>
            <person name="Jeon C.O."/>
        </authorList>
    </citation>
    <scope>NUCLEOTIDE SEQUENCE [LARGE SCALE GENOMIC DNA]</scope>
    <source>
        <strain evidence="1 2">KCTC 32108</strain>
    </source>
</reference>
<organism evidence="1 2">
    <name type="scientific">Paraglaciecola aquimarina</name>
    <dbReference type="NCBI Taxonomy" id="1235557"/>
    <lineage>
        <taxon>Bacteria</taxon>
        <taxon>Pseudomonadati</taxon>
        <taxon>Pseudomonadota</taxon>
        <taxon>Gammaproteobacteria</taxon>
        <taxon>Alteromonadales</taxon>
        <taxon>Alteromonadaceae</taxon>
        <taxon>Paraglaciecola</taxon>
    </lineage>
</organism>
<evidence type="ECO:0000313" key="2">
    <source>
        <dbReference type="Proteomes" id="UP001247805"/>
    </source>
</evidence>
<evidence type="ECO:0000313" key="1">
    <source>
        <dbReference type="EMBL" id="MDU0352853.1"/>
    </source>
</evidence>
<comment type="caution">
    <text evidence="1">The sequence shown here is derived from an EMBL/GenBank/DDBJ whole genome shotgun (WGS) entry which is preliminary data.</text>
</comment>
<dbReference type="EMBL" id="JAWDIO010000002">
    <property type="protein sequence ID" value="MDU0352853.1"/>
    <property type="molecule type" value="Genomic_DNA"/>
</dbReference>
<protein>
    <submittedName>
        <fullName evidence="1">Uncharacterized protein</fullName>
    </submittedName>
</protein>
<gene>
    <name evidence="1" type="ORF">RS130_01975</name>
</gene>
<proteinExistence type="predicted"/>
<keyword evidence="2" id="KW-1185">Reference proteome</keyword>